<feature type="site" description="Part of a proton relay during catalysis" evidence="12">
    <location>
        <position position="56"/>
    </location>
</feature>
<protein>
    <recommendedName>
        <fullName evidence="4 12">4-hydroxy-tetrahydrodipicolinate synthase</fullName>
        <shortName evidence="12">HTPA synthase</shortName>
        <ecNumber evidence="4 12">4.3.3.7</ecNumber>
    </recommendedName>
</protein>
<dbReference type="InterPro" id="IPR005263">
    <property type="entry name" value="DapA"/>
</dbReference>
<keyword evidence="7 12" id="KW-0220">Diaminopimelate biosynthesis</keyword>
<feature type="binding site" evidence="12 15">
    <location>
        <position position="57"/>
    </location>
    <ligand>
        <name>pyruvate</name>
        <dbReference type="ChEBI" id="CHEBI:15361"/>
    </ligand>
</feature>
<comment type="pathway">
    <text evidence="2 12">Amino-acid biosynthesis; L-lysine biosynthesis via DAP pathway; (S)-tetrahydrodipicolinate from L-aspartate: step 3/4.</text>
</comment>
<gene>
    <name evidence="12" type="primary">dapA</name>
    <name evidence="16" type="ORF">AYJ05_07735</name>
</gene>
<dbReference type="PANTHER" id="PTHR12128:SF66">
    <property type="entry name" value="4-HYDROXY-2-OXOGLUTARATE ALDOLASE, MITOCHONDRIAL"/>
    <property type="match status" value="1"/>
</dbReference>
<dbReference type="OrthoDB" id="9782828at2"/>
<evidence type="ECO:0000256" key="11">
    <source>
        <dbReference type="ARBA" id="ARBA00047836"/>
    </source>
</evidence>
<dbReference type="RefSeq" id="WP_066840987.1">
    <property type="nucleotide sequence ID" value="NZ_CAMNZH010000038.1"/>
</dbReference>
<evidence type="ECO:0000256" key="8">
    <source>
        <dbReference type="ARBA" id="ARBA00023154"/>
    </source>
</evidence>
<dbReference type="AlphaFoldDB" id="A0A177I8H9"/>
<name>A0A177I8H9_9CORY</name>
<dbReference type="PIRSF" id="PIRSF001365">
    <property type="entry name" value="DHDPS"/>
    <property type="match status" value="1"/>
</dbReference>
<dbReference type="Gene3D" id="3.20.20.70">
    <property type="entry name" value="Aldolase class I"/>
    <property type="match status" value="1"/>
</dbReference>
<dbReference type="InterPro" id="IPR020625">
    <property type="entry name" value="Schiff_base-form_aldolases_AS"/>
</dbReference>
<evidence type="ECO:0000256" key="6">
    <source>
        <dbReference type="ARBA" id="ARBA00022605"/>
    </source>
</evidence>
<keyword evidence="5 12" id="KW-0963">Cytoplasm</keyword>
<evidence type="ECO:0000256" key="7">
    <source>
        <dbReference type="ARBA" id="ARBA00022915"/>
    </source>
</evidence>
<dbReference type="NCBIfam" id="TIGR00674">
    <property type="entry name" value="dapA"/>
    <property type="match status" value="1"/>
</dbReference>
<dbReference type="GO" id="GO:0008840">
    <property type="term" value="F:4-hydroxy-tetrahydrodipicolinate synthase activity"/>
    <property type="evidence" value="ECO:0007669"/>
    <property type="project" value="UniProtKB-UniRule"/>
</dbReference>
<reference evidence="17" key="1">
    <citation type="submission" date="2016-02" db="EMBL/GenBank/DDBJ databases">
        <authorList>
            <person name="Kaur G."/>
            <person name="Nair G.R."/>
            <person name="Mayilraj S."/>
        </authorList>
    </citation>
    <scope>NUCLEOTIDE SEQUENCE [LARGE SCALE GENOMIC DNA]</scope>
    <source>
        <strain evidence="17">GA-15</strain>
    </source>
</reference>
<comment type="function">
    <text evidence="1 12">Catalyzes the condensation of (S)-aspartate-beta-semialdehyde [(S)-ASA] and pyruvate to 4-hydroxy-tetrahydrodipicolinate (HTPA).</text>
</comment>
<dbReference type="STRING" id="1705.CA21670_04850"/>
<evidence type="ECO:0000256" key="1">
    <source>
        <dbReference type="ARBA" id="ARBA00003294"/>
    </source>
</evidence>
<feature type="site" description="Part of a proton relay during catalysis" evidence="12">
    <location>
        <position position="119"/>
    </location>
</feature>
<dbReference type="Proteomes" id="UP000076947">
    <property type="component" value="Unassembled WGS sequence"/>
</dbReference>
<dbReference type="PROSITE" id="PS00666">
    <property type="entry name" value="DHDPS_2"/>
    <property type="match status" value="1"/>
</dbReference>
<dbReference type="CDD" id="cd00950">
    <property type="entry name" value="DHDPS"/>
    <property type="match status" value="1"/>
</dbReference>
<dbReference type="EC" id="4.3.3.7" evidence="4 12"/>
<dbReference type="InterPro" id="IPR002220">
    <property type="entry name" value="DapA-like"/>
</dbReference>
<comment type="caution">
    <text evidence="16">The sequence shown here is derived from an EMBL/GenBank/DDBJ whole genome shotgun (WGS) entry which is preliminary data.</text>
</comment>
<dbReference type="PROSITE" id="PS00665">
    <property type="entry name" value="DHDPS_1"/>
    <property type="match status" value="1"/>
</dbReference>
<keyword evidence="9 12" id="KW-0456">Lyase</keyword>
<dbReference type="Pfam" id="PF00701">
    <property type="entry name" value="DHDPS"/>
    <property type="match status" value="1"/>
</dbReference>
<dbReference type="SUPFAM" id="SSF51569">
    <property type="entry name" value="Aldolase"/>
    <property type="match status" value="1"/>
</dbReference>
<evidence type="ECO:0000256" key="4">
    <source>
        <dbReference type="ARBA" id="ARBA00012086"/>
    </source>
</evidence>
<evidence type="ECO:0000313" key="16">
    <source>
        <dbReference type="EMBL" id="OAH25103.1"/>
    </source>
</evidence>
<keyword evidence="10 12" id="KW-0704">Schiff base</keyword>
<proteinExistence type="inferred from homology"/>
<evidence type="ECO:0000256" key="2">
    <source>
        <dbReference type="ARBA" id="ARBA00005120"/>
    </source>
</evidence>
<keyword evidence="6 12" id="KW-0028">Amino-acid biosynthesis</keyword>
<comment type="caution">
    <text evidence="12">Was originally thought to be a dihydrodipicolinate synthase (DHDPS), catalyzing the condensation of (S)-aspartate-beta-semialdehyde [(S)-ASA] and pyruvate to dihydrodipicolinate (DHDP). However, it was shown in E.coli that the product of the enzymatic reaction is not dihydrodipicolinate but in fact (4S)-4-hydroxy-2,3,4,5-tetrahydro-(2S)-dipicolinic acid (HTPA), and that the consecutive dehydration reaction leading to DHDP is not spontaneous but catalyzed by DapB.</text>
</comment>
<comment type="subunit">
    <text evidence="12">Homotetramer; dimer of dimers.</text>
</comment>
<dbReference type="PRINTS" id="PR00146">
    <property type="entry name" value="DHPICSNTHASE"/>
</dbReference>
<evidence type="ECO:0000313" key="17">
    <source>
        <dbReference type="Proteomes" id="UP000076947"/>
    </source>
</evidence>
<accession>A0A177I8H9</accession>
<keyword evidence="8 12" id="KW-0457">Lysine biosynthesis</keyword>
<evidence type="ECO:0000256" key="3">
    <source>
        <dbReference type="ARBA" id="ARBA00007592"/>
    </source>
</evidence>
<comment type="catalytic activity">
    <reaction evidence="11 12">
        <text>L-aspartate 4-semialdehyde + pyruvate = (2S,4S)-4-hydroxy-2,3,4,5-tetrahydrodipicolinate + H2O + H(+)</text>
        <dbReference type="Rhea" id="RHEA:34171"/>
        <dbReference type="ChEBI" id="CHEBI:15361"/>
        <dbReference type="ChEBI" id="CHEBI:15377"/>
        <dbReference type="ChEBI" id="CHEBI:15378"/>
        <dbReference type="ChEBI" id="CHEBI:67139"/>
        <dbReference type="ChEBI" id="CHEBI:537519"/>
        <dbReference type="EC" id="4.3.3.7"/>
    </reaction>
</comment>
<organism evidence="16 17">
    <name type="scientific">Corynebacterium stationis</name>
    <dbReference type="NCBI Taxonomy" id="1705"/>
    <lineage>
        <taxon>Bacteria</taxon>
        <taxon>Bacillati</taxon>
        <taxon>Actinomycetota</taxon>
        <taxon>Actinomycetes</taxon>
        <taxon>Mycobacteriales</taxon>
        <taxon>Corynebacteriaceae</taxon>
        <taxon>Corynebacterium</taxon>
    </lineage>
</organism>
<evidence type="ECO:0000256" key="5">
    <source>
        <dbReference type="ARBA" id="ARBA00022490"/>
    </source>
</evidence>
<dbReference type="SMART" id="SM01130">
    <property type="entry name" value="DHDPS"/>
    <property type="match status" value="1"/>
</dbReference>
<dbReference type="InterPro" id="IPR020624">
    <property type="entry name" value="Schiff_base-form_aldolases_CS"/>
</dbReference>
<feature type="active site" description="Proton donor/acceptor" evidence="12 14">
    <location>
        <position position="145"/>
    </location>
</feature>
<dbReference type="GO" id="GO:0019877">
    <property type="term" value="P:diaminopimelate biosynthetic process"/>
    <property type="evidence" value="ECO:0007669"/>
    <property type="project" value="UniProtKB-UniRule"/>
</dbReference>
<dbReference type="PANTHER" id="PTHR12128">
    <property type="entry name" value="DIHYDRODIPICOLINATE SYNTHASE"/>
    <property type="match status" value="1"/>
</dbReference>
<dbReference type="GO" id="GO:0009089">
    <property type="term" value="P:lysine biosynthetic process via diaminopimelate"/>
    <property type="evidence" value="ECO:0007669"/>
    <property type="project" value="UniProtKB-UniRule"/>
</dbReference>
<evidence type="ECO:0000256" key="10">
    <source>
        <dbReference type="ARBA" id="ARBA00023270"/>
    </source>
</evidence>
<dbReference type="HAMAP" id="MF_00418">
    <property type="entry name" value="DapA"/>
    <property type="match status" value="1"/>
</dbReference>
<feature type="binding site" evidence="12 15">
    <location>
        <position position="213"/>
    </location>
    <ligand>
        <name>pyruvate</name>
        <dbReference type="ChEBI" id="CHEBI:15361"/>
    </ligand>
</feature>
<keyword evidence="17" id="KW-1185">Reference proteome</keyword>
<comment type="similarity">
    <text evidence="3 12 13">Belongs to the DapA family.</text>
</comment>
<dbReference type="UniPathway" id="UPA00034">
    <property type="reaction ID" value="UER00017"/>
</dbReference>
<dbReference type="GO" id="GO:0005829">
    <property type="term" value="C:cytosol"/>
    <property type="evidence" value="ECO:0007669"/>
    <property type="project" value="TreeGrafter"/>
</dbReference>
<evidence type="ECO:0000256" key="12">
    <source>
        <dbReference type="HAMAP-Rule" id="MF_00418"/>
    </source>
</evidence>
<feature type="active site" description="Schiff-base intermediate with substrate" evidence="12 14">
    <location>
        <position position="173"/>
    </location>
</feature>
<evidence type="ECO:0000256" key="14">
    <source>
        <dbReference type="PIRSR" id="PIRSR001365-1"/>
    </source>
</evidence>
<dbReference type="EMBL" id="LSTQ01000026">
    <property type="protein sequence ID" value="OAH25103.1"/>
    <property type="molecule type" value="Genomic_DNA"/>
</dbReference>
<comment type="subcellular location">
    <subcellularLocation>
        <location evidence="12">Cytoplasm</location>
    </subcellularLocation>
</comment>
<evidence type="ECO:0000256" key="9">
    <source>
        <dbReference type="ARBA" id="ARBA00023239"/>
    </source>
</evidence>
<sequence>MSTGMTARTGVEYFGRVGVAMVTPFDSNGAFDVKKARQLAAHLVDNGIDSLILSGTTGESPTTTVDEKLELLKAVKDEVGDRAKLTAGAGTNNTASSIELAKASAEAGADALLIVTPYYSKPSQEGVYAHFAAIANATDLPICVYDIPGRSAIPVETETLLRLSELPTVKGVKDAKGDFAAASRLIAETDLAWYSGDDPLNLPWLSVGASGFISVVGHAAPRELAELWDAFDRGDIERAREINAQTLIPLAEQQARLGGVTLAKEALRMQGIEVGDPRLPVLGADADELEGLRLTMKKAGVLKE</sequence>
<evidence type="ECO:0000256" key="13">
    <source>
        <dbReference type="PIRNR" id="PIRNR001365"/>
    </source>
</evidence>
<dbReference type="InterPro" id="IPR013785">
    <property type="entry name" value="Aldolase_TIM"/>
</dbReference>
<evidence type="ECO:0000256" key="15">
    <source>
        <dbReference type="PIRSR" id="PIRSR001365-2"/>
    </source>
</evidence>